<dbReference type="CDD" id="cd02022">
    <property type="entry name" value="DPCK"/>
    <property type="match status" value="1"/>
</dbReference>
<comment type="subcellular location">
    <subcellularLocation>
        <location evidence="8">Cytoplasm</location>
    </subcellularLocation>
</comment>
<evidence type="ECO:0000256" key="8">
    <source>
        <dbReference type="HAMAP-Rule" id="MF_00376"/>
    </source>
</evidence>
<evidence type="ECO:0000256" key="7">
    <source>
        <dbReference type="ARBA" id="ARBA00022993"/>
    </source>
</evidence>
<dbReference type="NCBIfam" id="TIGR00152">
    <property type="entry name" value="dephospho-CoA kinase"/>
    <property type="match status" value="1"/>
</dbReference>
<evidence type="ECO:0000256" key="5">
    <source>
        <dbReference type="ARBA" id="ARBA00022777"/>
    </source>
</evidence>
<evidence type="ECO:0000256" key="1">
    <source>
        <dbReference type="ARBA" id="ARBA00009018"/>
    </source>
</evidence>
<evidence type="ECO:0000256" key="3">
    <source>
        <dbReference type="ARBA" id="ARBA00022679"/>
    </source>
</evidence>
<evidence type="ECO:0000313" key="10">
    <source>
        <dbReference type="EMBL" id="MQL52790.1"/>
    </source>
</evidence>
<dbReference type="EC" id="2.7.1.24" evidence="8 9"/>
<keyword evidence="4 8" id="KW-0547">Nucleotide-binding</keyword>
<dbReference type="Gene3D" id="3.40.50.300">
    <property type="entry name" value="P-loop containing nucleotide triphosphate hydrolases"/>
    <property type="match status" value="1"/>
</dbReference>
<dbReference type="EMBL" id="WHYR01000029">
    <property type="protein sequence ID" value="MQL52790.1"/>
    <property type="molecule type" value="Genomic_DNA"/>
</dbReference>
<reference evidence="10 11" key="1">
    <citation type="submission" date="2019-10" db="EMBL/GenBank/DDBJ databases">
        <title>Comparative genomics of sulfur disproportionating microorganisms.</title>
        <authorList>
            <person name="Ward L.M."/>
            <person name="Bertran E."/>
            <person name="Johnston D."/>
        </authorList>
    </citation>
    <scope>NUCLEOTIDE SEQUENCE [LARGE SCALE GENOMIC DNA]</scope>
    <source>
        <strain evidence="10 11">DSM 14055</strain>
    </source>
</reference>
<keyword evidence="2 8" id="KW-0963">Cytoplasm</keyword>
<dbReference type="FunFam" id="3.40.50.300:FF:000991">
    <property type="entry name" value="Dephospho-CoA kinase"/>
    <property type="match status" value="1"/>
</dbReference>
<dbReference type="Pfam" id="PF01121">
    <property type="entry name" value="CoaE"/>
    <property type="match status" value="1"/>
</dbReference>
<comment type="pathway">
    <text evidence="8">Cofactor biosynthesis; coenzyme A biosynthesis; CoA from (R)-pantothenate: step 5/5.</text>
</comment>
<dbReference type="HAMAP" id="MF_00376">
    <property type="entry name" value="Dephospho_CoA_kinase"/>
    <property type="match status" value="1"/>
</dbReference>
<dbReference type="GO" id="GO:0005737">
    <property type="term" value="C:cytoplasm"/>
    <property type="evidence" value="ECO:0007669"/>
    <property type="project" value="UniProtKB-SubCell"/>
</dbReference>
<evidence type="ECO:0000256" key="9">
    <source>
        <dbReference type="NCBIfam" id="TIGR00152"/>
    </source>
</evidence>
<comment type="caution">
    <text evidence="10">The sequence shown here is derived from an EMBL/GenBank/DDBJ whole genome shotgun (WGS) entry which is preliminary data.</text>
</comment>
<dbReference type="PROSITE" id="PS51219">
    <property type="entry name" value="DPCK"/>
    <property type="match status" value="1"/>
</dbReference>
<evidence type="ECO:0000256" key="6">
    <source>
        <dbReference type="ARBA" id="ARBA00022840"/>
    </source>
</evidence>
<protein>
    <recommendedName>
        <fullName evidence="8 9">Dephospho-CoA kinase</fullName>
        <ecNumber evidence="8 9">2.7.1.24</ecNumber>
    </recommendedName>
    <alternativeName>
        <fullName evidence="8">Dephosphocoenzyme A kinase</fullName>
    </alternativeName>
</protein>
<dbReference type="Proteomes" id="UP000441717">
    <property type="component" value="Unassembled WGS sequence"/>
</dbReference>
<evidence type="ECO:0000256" key="2">
    <source>
        <dbReference type="ARBA" id="ARBA00022490"/>
    </source>
</evidence>
<dbReference type="GO" id="GO:0004140">
    <property type="term" value="F:dephospho-CoA kinase activity"/>
    <property type="evidence" value="ECO:0007669"/>
    <property type="project" value="UniProtKB-UniRule"/>
</dbReference>
<comment type="catalytic activity">
    <reaction evidence="8">
        <text>3'-dephospho-CoA + ATP = ADP + CoA + H(+)</text>
        <dbReference type="Rhea" id="RHEA:18245"/>
        <dbReference type="ChEBI" id="CHEBI:15378"/>
        <dbReference type="ChEBI" id="CHEBI:30616"/>
        <dbReference type="ChEBI" id="CHEBI:57287"/>
        <dbReference type="ChEBI" id="CHEBI:57328"/>
        <dbReference type="ChEBI" id="CHEBI:456216"/>
        <dbReference type="EC" id="2.7.1.24"/>
    </reaction>
</comment>
<feature type="binding site" evidence="8">
    <location>
        <begin position="11"/>
        <end position="16"/>
    </location>
    <ligand>
        <name>ATP</name>
        <dbReference type="ChEBI" id="CHEBI:30616"/>
    </ligand>
</feature>
<keyword evidence="6 8" id="KW-0067">ATP-binding</keyword>
<dbReference type="GO" id="GO:0015937">
    <property type="term" value="P:coenzyme A biosynthetic process"/>
    <property type="evidence" value="ECO:0007669"/>
    <property type="project" value="UniProtKB-UniRule"/>
</dbReference>
<proteinExistence type="inferred from homology"/>
<evidence type="ECO:0000313" key="11">
    <source>
        <dbReference type="Proteomes" id="UP000441717"/>
    </source>
</evidence>
<comment type="similarity">
    <text evidence="1 8">Belongs to the CoaE family.</text>
</comment>
<keyword evidence="3 8" id="KW-0808">Transferase</keyword>
<dbReference type="UniPathway" id="UPA00241">
    <property type="reaction ID" value="UER00356"/>
</dbReference>
<dbReference type="RefSeq" id="WP_152947219.1">
    <property type="nucleotide sequence ID" value="NZ_WHYR01000029.1"/>
</dbReference>
<keyword evidence="7 8" id="KW-0173">Coenzyme A biosynthesis</keyword>
<dbReference type="GO" id="GO:0005524">
    <property type="term" value="F:ATP binding"/>
    <property type="evidence" value="ECO:0007669"/>
    <property type="project" value="UniProtKB-UniRule"/>
</dbReference>
<dbReference type="OrthoDB" id="9812943at2"/>
<organism evidence="10 11">
    <name type="scientific">Desulfofundulus thermobenzoicus</name>
    <dbReference type="NCBI Taxonomy" id="29376"/>
    <lineage>
        <taxon>Bacteria</taxon>
        <taxon>Bacillati</taxon>
        <taxon>Bacillota</taxon>
        <taxon>Clostridia</taxon>
        <taxon>Eubacteriales</taxon>
        <taxon>Peptococcaceae</taxon>
        <taxon>Desulfofundulus</taxon>
    </lineage>
</organism>
<accession>A0A6N7IRW4</accession>
<dbReference type="InterPro" id="IPR001977">
    <property type="entry name" value="Depp_CoAkinase"/>
</dbReference>
<name>A0A6N7IRW4_9FIRM</name>
<gene>
    <name evidence="8" type="primary">coaE</name>
    <name evidence="10" type="ORF">GFC01_11055</name>
</gene>
<dbReference type="InterPro" id="IPR027417">
    <property type="entry name" value="P-loop_NTPase"/>
</dbReference>
<dbReference type="PANTHER" id="PTHR10695">
    <property type="entry name" value="DEPHOSPHO-COA KINASE-RELATED"/>
    <property type="match status" value="1"/>
</dbReference>
<dbReference type="SUPFAM" id="SSF52540">
    <property type="entry name" value="P-loop containing nucleoside triphosphate hydrolases"/>
    <property type="match status" value="1"/>
</dbReference>
<keyword evidence="5 8" id="KW-0418">Kinase</keyword>
<comment type="function">
    <text evidence="8">Catalyzes the phosphorylation of the 3'-hydroxyl group of dephosphocoenzyme A to form coenzyme A.</text>
</comment>
<sequence>MTVIGLTGNIGSGKSTVARYLQEHGAEIIDTDRVAREVVEPGKPAWQEIVDTFGREILQPDGTLDRSALGRLVFGDPAARARLNAIVHPRIREEVERRKRAFHNRHRDNRKVLVVEAPLLIEAGMQEQVDQIWLVVVDPEEQLQRVMSRDGLSREDALARINAQMPQGEKLRHAHVVIDNSGTPEETRRQVAALWAKLNGEQISRSCPPYHSLCEQ</sequence>
<dbReference type="AlphaFoldDB" id="A0A6N7IRW4"/>
<dbReference type="PANTHER" id="PTHR10695:SF46">
    <property type="entry name" value="BIFUNCTIONAL COENZYME A SYNTHASE-RELATED"/>
    <property type="match status" value="1"/>
</dbReference>
<evidence type="ECO:0000256" key="4">
    <source>
        <dbReference type="ARBA" id="ARBA00022741"/>
    </source>
</evidence>
<keyword evidence="11" id="KW-1185">Reference proteome</keyword>